<keyword evidence="4 9" id="KW-0732">Signal</keyword>
<evidence type="ECO:0000256" key="9">
    <source>
        <dbReference type="SAM" id="SignalP"/>
    </source>
</evidence>
<dbReference type="PANTHER" id="PTHR15944:SF0">
    <property type="entry name" value="PRENYLCYSTEINE LYASE DOMAIN-CONTAINING PROTEIN"/>
    <property type="match status" value="1"/>
</dbReference>
<feature type="region of interest" description="Disordered" evidence="8">
    <location>
        <begin position="305"/>
        <end position="337"/>
    </location>
</feature>
<keyword evidence="12" id="KW-1185">Reference proteome</keyword>
<dbReference type="EMBL" id="JAVRRG010000037">
    <property type="protein sequence ID" value="KAK5093998.1"/>
    <property type="molecule type" value="Genomic_DNA"/>
</dbReference>
<gene>
    <name evidence="11" type="ORF">LTR24_003805</name>
</gene>
<feature type="region of interest" description="Disordered" evidence="8">
    <location>
        <begin position="544"/>
        <end position="568"/>
    </location>
</feature>
<dbReference type="PANTHER" id="PTHR15944">
    <property type="entry name" value="FARNESYLCYSTEINE LYASE"/>
    <property type="match status" value="1"/>
</dbReference>
<comment type="similarity">
    <text evidence="2">Belongs to the prenylcysteine oxidase family.</text>
</comment>
<evidence type="ECO:0000256" key="4">
    <source>
        <dbReference type="ARBA" id="ARBA00022729"/>
    </source>
</evidence>
<dbReference type="PIRSF" id="PIRSF036292">
    <property type="entry name" value="Prenylcysteine_oxidase"/>
    <property type="match status" value="1"/>
</dbReference>
<evidence type="ECO:0000256" key="7">
    <source>
        <dbReference type="ARBA" id="ARBA00023180"/>
    </source>
</evidence>
<keyword evidence="5" id="KW-0274">FAD</keyword>
<dbReference type="Proteomes" id="UP001345013">
    <property type="component" value="Unassembled WGS sequence"/>
</dbReference>
<evidence type="ECO:0000256" key="6">
    <source>
        <dbReference type="ARBA" id="ARBA00023002"/>
    </source>
</evidence>
<feature type="signal peptide" evidence="9">
    <location>
        <begin position="1"/>
        <end position="23"/>
    </location>
</feature>
<protein>
    <recommendedName>
        <fullName evidence="10">Prenylcysteine lyase domain-containing protein</fullName>
    </recommendedName>
</protein>
<comment type="caution">
    <text evidence="11">The sequence shown here is derived from an EMBL/GenBank/DDBJ whole genome shotgun (WGS) entry which is preliminary data.</text>
</comment>
<keyword evidence="3" id="KW-0285">Flavoprotein</keyword>
<organism evidence="11 12">
    <name type="scientific">Lithohypha guttulata</name>
    <dbReference type="NCBI Taxonomy" id="1690604"/>
    <lineage>
        <taxon>Eukaryota</taxon>
        <taxon>Fungi</taxon>
        <taxon>Dikarya</taxon>
        <taxon>Ascomycota</taxon>
        <taxon>Pezizomycotina</taxon>
        <taxon>Eurotiomycetes</taxon>
        <taxon>Chaetothyriomycetidae</taxon>
        <taxon>Chaetothyriales</taxon>
        <taxon>Trichomeriaceae</taxon>
        <taxon>Lithohypha</taxon>
    </lineage>
</organism>
<keyword evidence="6" id="KW-0560">Oxidoreductase</keyword>
<evidence type="ECO:0000256" key="8">
    <source>
        <dbReference type="SAM" id="MobiDB-lite"/>
    </source>
</evidence>
<reference evidence="11 12" key="1">
    <citation type="submission" date="2023-08" db="EMBL/GenBank/DDBJ databases">
        <title>Black Yeasts Isolated from many extreme environments.</title>
        <authorList>
            <person name="Coleine C."/>
            <person name="Stajich J.E."/>
            <person name="Selbmann L."/>
        </authorList>
    </citation>
    <scope>NUCLEOTIDE SEQUENCE [LARGE SCALE GENOMIC DNA]</scope>
    <source>
        <strain evidence="11 12">CCFEE 5885</strain>
    </source>
</reference>
<accession>A0ABR0KDN9</accession>
<dbReference type="Pfam" id="PF07156">
    <property type="entry name" value="Prenylcys_lyase"/>
    <property type="match status" value="2"/>
</dbReference>
<dbReference type="Pfam" id="PF13450">
    <property type="entry name" value="NAD_binding_8"/>
    <property type="match status" value="1"/>
</dbReference>
<dbReference type="InterPro" id="IPR010795">
    <property type="entry name" value="Prenylcys_lyase"/>
</dbReference>
<evidence type="ECO:0000256" key="3">
    <source>
        <dbReference type="ARBA" id="ARBA00022630"/>
    </source>
</evidence>
<dbReference type="InterPro" id="IPR036188">
    <property type="entry name" value="FAD/NAD-bd_sf"/>
</dbReference>
<evidence type="ECO:0000259" key="10">
    <source>
        <dbReference type="Pfam" id="PF07156"/>
    </source>
</evidence>
<name>A0ABR0KDN9_9EURO</name>
<feature type="chain" id="PRO_5046657935" description="Prenylcysteine lyase domain-containing protein" evidence="9">
    <location>
        <begin position="24"/>
        <end position="621"/>
    </location>
</feature>
<proteinExistence type="inferred from homology"/>
<feature type="compositionally biased region" description="Polar residues" evidence="8">
    <location>
        <begin position="305"/>
        <end position="314"/>
    </location>
</feature>
<feature type="domain" description="Prenylcysteine lyase" evidence="10">
    <location>
        <begin position="564"/>
        <end position="602"/>
    </location>
</feature>
<dbReference type="InterPro" id="IPR017046">
    <property type="entry name" value="Prenylcysteine_Oxase1"/>
</dbReference>
<evidence type="ECO:0000256" key="2">
    <source>
        <dbReference type="ARBA" id="ARBA00009967"/>
    </source>
</evidence>
<evidence type="ECO:0000256" key="1">
    <source>
        <dbReference type="ARBA" id="ARBA00001974"/>
    </source>
</evidence>
<evidence type="ECO:0000313" key="11">
    <source>
        <dbReference type="EMBL" id="KAK5093998.1"/>
    </source>
</evidence>
<dbReference type="SUPFAM" id="SSF51905">
    <property type="entry name" value="FAD/NAD(P)-binding domain"/>
    <property type="match status" value="1"/>
</dbReference>
<dbReference type="Gene3D" id="3.50.50.60">
    <property type="entry name" value="FAD/NAD(P)-binding domain"/>
    <property type="match status" value="1"/>
</dbReference>
<evidence type="ECO:0000256" key="5">
    <source>
        <dbReference type="ARBA" id="ARBA00022827"/>
    </source>
</evidence>
<comment type="cofactor">
    <cofactor evidence="1">
        <name>FAD</name>
        <dbReference type="ChEBI" id="CHEBI:57692"/>
    </cofactor>
</comment>
<evidence type="ECO:0000313" key="12">
    <source>
        <dbReference type="Proteomes" id="UP001345013"/>
    </source>
</evidence>
<sequence length="621" mass="67780">MTIRRVINVALTCLIAVFSHAAAQQDQSPLTPPTDDSPQPYRVAIIGAGAAGSSAAFHLSQFANTSSHSLPPLDITIFEATDHIGGRTTTVNALNDARYPVELGASIFVEINAILFNATRDFNLPANNRLYESTGAELDLGVWDGESFVFTVANRDEEAGRLKGTLGNWWDIAKLLWKYGLSPIRLRSLQQSTIGKFLKMYDEAFPFNDLTKAAEDVDLLSTTGQSGTEMLAAAGVSEKFSREIIQASSRVNYAQNLNDFHGLETMVCMSTEGAMSIEGGNWQIFNQMVQRSGAKIKYNTTVTSIASSSESPNQKPAVHHHDHNTGQNRTTHTHTHTHTHFDTVILAAPLNISAITLHPPPSNPPNHVDYVPLHVTLFTTPHRPSPLFFNLPSSSTSTSPTTLPDTILTTLPRTLDPALLPRGPPSVGPTTFWSLSTLRTLHPSTDGFDLIPRHVESGHIPLENLQLNTTQYLYKIFSPAPLTTDFMNRLFGWDDNDNTLHPLSSLQTHPFITWSHERTWLSYPYLPPTTSFDHFDLYSSPSSSSSSASSSSSSASSSSSSSETSTSMSGRIWYTSGMERFISTMETSALAGRNVARLIVDGLEGRGRREGMKGIGKGMGG</sequence>
<feature type="domain" description="Prenylcysteine lyase" evidence="10">
    <location>
        <begin position="168"/>
        <end position="537"/>
    </location>
</feature>
<keyword evidence="7" id="KW-0325">Glycoprotein</keyword>